<organism evidence="3 4">
    <name type="scientific">Paenibacillus puldeungensis</name>
    <dbReference type="NCBI Taxonomy" id="696536"/>
    <lineage>
        <taxon>Bacteria</taxon>
        <taxon>Bacillati</taxon>
        <taxon>Bacillota</taxon>
        <taxon>Bacilli</taxon>
        <taxon>Bacillales</taxon>
        <taxon>Paenibacillaceae</taxon>
        <taxon>Paenibacillus</taxon>
    </lineage>
</organism>
<evidence type="ECO:0000313" key="3">
    <source>
        <dbReference type="EMBL" id="MFD1175698.1"/>
    </source>
</evidence>
<feature type="coiled-coil region" evidence="1">
    <location>
        <begin position="64"/>
        <end position="91"/>
    </location>
</feature>
<dbReference type="RefSeq" id="WP_379317334.1">
    <property type="nucleotide sequence ID" value="NZ_JBHTLM010000003.1"/>
</dbReference>
<sequence>MKNQKMKFTFTAIKKVQTRGKNVKWMVTILTAASIFLASATQTIAATTQWDIAWEGLNALHDQVSLLKMTLEQESNAIKELRKRNNEALKTVNTKVKTIDQALLNRLQTEAKSAEKKHAPLLDQYTSISKQAAAAKKSKNKTSADLLDLKRNQLKVSATAARSEIKTKKTAYSSAKNQASAKIKVVKDALVPVQNVKKQIAAENKKIAQVRKALTASDKAYRSSVKDGNAVSAMIHLKLVYDLTGQIHALQTKIFNWEKEISRLITAASTKIPA</sequence>
<proteinExistence type="predicted"/>
<comment type="caution">
    <text evidence="3">The sequence shown here is derived from an EMBL/GenBank/DDBJ whole genome shotgun (WGS) entry which is preliminary data.</text>
</comment>
<evidence type="ECO:0008006" key="5">
    <source>
        <dbReference type="Google" id="ProtNLM"/>
    </source>
</evidence>
<dbReference type="Proteomes" id="UP001597262">
    <property type="component" value="Unassembled WGS sequence"/>
</dbReference>
<accession>A0ABW3RT84</accession>
<keyword evidence="4" id="KW-1185">Reference proteome</keyword>
<reference evidence="4" key="1">
    <citation type="journal article" date="2019" name="Int. J. Syst. Evol. Microbiol.">
        <title>The Global Catalogue of Microorganisms (GCM) 10K type strain sequencing project: providing services to taxonomists for standard genome sequencing and annotation.</title>
        <authorList>
            <consortium name="The Broad Institute Genomics Platform"/>
            <consortium name="The Broad Institute Genome Sequencing Center for Infectious Disease"/>
            <person name="Wu L."/>
            <person name="Ma J."/>
        </authorList>
    </citation>
    <scope>NUCLEOTIDE SEQUENCE [LARGE SCALE GENOMIC DNA]</scope>
    <source>
        <strain evidence="4">CCUG 59189</strain>
    </source>
</reference>
<evidence type="ECO:0000313" key="4">
    <source>
        <dbReference type="Proteomes" id="UP001597262"/>
    </source>
</evidence>
<feature type="signal peptide" evidence="2">
    <location>
        <begin position="1"/>
        <end position="45"/>
    </location>
</feature>
<evidence type="ECO:0000256" key="2">
    <source>
        <dbReference type="SAM" id="SignalP"/>
    </source>
</evidence>
<feature type="chain" id="PRO_5046479516" description="Colicin import membrane protein" evidence="2">
    <location>
        <begin position="46"/>
        <end position="274"/>
    </location>
</feature>
<evidence type="ECO:0000256" key="1">
    <source>
        <dbReference type="SAM" id="Coils"/>
    </source>
</evidence>
<keyword evidence="1" id="KW-0175">Coiled coil</keyword>
<keyword evidence="2" id="KW-0732">Signal</keyword>
<name>A0ABW3RT84_9BACL</name>
<protein>
    <recommendedName>
        <fullName evidence="5">Colicin import membrane protein</fullName>
    </recommendedName>
</protein>
<gene>
    <name evidence="3" type="ORF">ACFQ3W_05190</name>
</gene>
<dbReference type="EMBL" id="JBHTLM010000003">
    <property type="protein sequence ID" value="MFD1175698.1"/>
    <property type="molecule type" value="Genomic_DNA"/>
</dbReference>